<dbReference type="Pfam" id="PF00929">
    <property type="entry name" value="RNase_T"/>
    <property type="match status" value="1"/>
</dbReference>
<feature type="region of interest" description="Disordered" evidence="3">
    <location>
        <begin position="110"/>
        <end position="188"/>
    </location>
</feature>
<dbReference type="InterPro" id="IPR036397">
    <property type="entry name" value="RNaseH_sf"/>
</dbReference>
<evidence type="ECO:0000256" key="2">
    <source>
        <dbReference type="PROSITE-ProRule" id="PRU00221"/>
    </source>
</evidence>
<dbReference type="InterPro" id="IPR013520">
    <property type="entry name" value="Ribonucl_H"/>
</dbReference>
<keyword evidence="2" id="KW-0853">WD repeat</keyword>
<keyword evidence="4" id="KW-0472">Membrane</keyword>
<dbReference type="PANTHER" id="PTHR44321:SF1">
    <property type="entry name" value="TRANSDUCIN BETA-LIKE PROTEIN 2"/>
    <property type="match status" value="1"/>
</dbReference>
<comment type="caution">
    <text evidence="6">The sequence shown here is derived from an EMBL/GenBank/DDBJ whole genome shotgun (WGS) entry which is preliminary data.</text>
</comment>
<dbReference type="CDD" id="cd06145">
    <property type="entry name" value="REX1_like"/>
    <property type="match status" value="1"/>
</dbReference>
<dbReference type="Gene3D" id="2.130.10.10">
    <property type="entry name" value="YVTN repeat-like/Quinoprotein amine dehydrogenase"/>
    <property type="match status" value="1"/>
</dbReference>
<protein>
    <recommendedName>
        <fullName evidence="5">Exonuclease domain-containing protein</fullName>
    </recommendedName>
</protein>
<evidence type="ECO:0000313" key="7">
    <source>
        <dbReference type="Proteomes" id="UP001162164"/>
    </source>
</evidence>
<dbReference type="Proteomes" id="UP001162164">
    <property type="component" value="Unassembled WGS sequence"/>
</dbReference>
<evidence type="ECO:0000313" key="6">
    <source>
        <dbReference type="EMBL" id="KAJ8979981.1"/>
    </source>
</evidence>
<feature type="region of interest" description="Disordered" evidence="3">
    <location>
        <begin position="274"/>
        <end position="306"/>
    </location>
</feature>
<keyword evidence="7" id="KW-1185">Reference proteome</keyword>
<dbReference type="PROSITE" id="PS50082">
    <property type="entry name" value="WD_REPEATS_2"/>
    <property type="match status" value="1"/>
</dbReference>
<feature type="compositionally biased region" description="Low complexity" evidence="3">
    <location>
        <begin position="128"/>
        <end position="138"/>
    </location>
</feature>
<feature type="transmembrane region" description="Helical" evidence="4">
    <location>
        <begin position="12"/>
        <end position="31"/>
    </location>
</feature>
<dbReference type="Pfam" id="PF00400">
    <property type="entry name" value="WD40"/>
    <property type="match status" value="3"/>
</dbReference>
<dbReference type="EMBL" id="JAPWTJ010000298">
    <property type="protein sequence ID" value="KAJ8979981.1"/>
    <property type="molecule type" value="Genomic_DNA"/>
</dbReference>
<organism evidence="6 7">
    <name type="scientific">Molorchus minor</name>
    <dbReference type="NCBI Taxonomy" id="1323400"/>
    <lineage>
        <taxon>Eukaryota</taxon>
        <taxon>Metazoa</taxon>
        <taxon>Ecdysozoa</taxon>
        <taxon>Arthropoda</taxon>
        <taxon>Hexapoda</taxon>
        <taxon>Insecta</taxon>
        <taxon>Pterygota</taxon>
        <taxon>Neoptera</taxon>
        <taxon>Endopterygota</taxon>
        <taxon>Coleoptera</taxon>
        <taxon>Polyphaga</taxon>
        <taxon>Cucujiformia</taxon>
        <taxon>Chrysomeloidea</taxon>
        <taxon>Cerambycidae</taxon>
        <taxon>Lamiinae</taxon>
        <taxon>Monochamini</taxon>
        <taxon>Molorchus</taxon>
    </lineage>
</organism>
<evidence type="ECO:0000259" key="5">
    <source>
        <dbReference type="SMART" id="SM00479"/>
    </source>
</evidence>
<dbReference type="InterPro" id="IPR001680">
    <property type="entry name" value="WD40_rpt"/>
</dbReference>
<accession>A0ABQ9JP20</accession>
<sequence length="908" mass="102412">MDGVLESLLKNPTVITGLFVGVSVLILVYIAKLVRTGDVIDPKIAKNEKSSHPDRKKDSSHVKSKKKVVDNRWAGRNEKQTYTHPWLLTSLKGHTSSILDMNFSSNGKYLTSCGDEDPDPGGLREPESSSSSSSSSSSEYNKEDSGPPSGEASPQGKGLSRRQRKNRKREDSPSEKKKQRSRRFEPVPPLTKKRVMAVVPLKQCLKFNASERVFVGLLNNYVLTYEEMILLGYPVEASHGKVEIQKCPQNRFPSIHITPRHKFDVNAREFVPKQGWISGDSGRGSGSSSDSGDTCDSEESSSSSEREYVLNKDKVENFVKRMCSRCSKFFFVSENEYLIQERCIYHWGRIRSTFTDGEERLEYSCCNGKTNSRGCSYSRVHVWDGLTSGINGPFHDYVRTRPRKTPPADGNYGVYAIDCEMCYTVRGLECTKVTVVGMDGRLVYDSFVKPDREILDYNTRFSGISQKDLSRKGATKTLREVQNDLMGFINANTILIGHGLENDLRALKIVHNTVVDTTFCYPHYNGLPYKRSLRSLTATYLKREIQCGSNGHNSYEDASACMELMLWRLRKDFKNRAVFIWDTKDLTQKDRRSLRINIEFDYATMVKWSPDSKAFIINRYNENALEVYKVEKKKDGWLQATKALTFPKAHETDIIGMGIASSGKFIMSCSNKTDMVIWNLKGQKLAQIDTYLMNTTCAKLSPCGRFVVASGFTPEARVWEVTFNKEGAFQDVKQVKELTLGGHSSGVYDVTFDVDSSHMATVSKDGTWKLFDTKVSYKLGEDARIIRSGKYEQASSNALIALSPDAQVIVIATFNSLAFYSTFNGKLDYVIENIYTGPITCILFDSTGKYLLTAGDKQIRVFHNVTGYRCSIETAREKLKESQTSATKERLQKLIVDSQAFLELIEKK</sequence>
<dbReference type="InterPro" id="IPR036322">
    <property type="entry name" value="WD40_repeat_dom_sf"/>
</dbReference>
<evidence type="ECO:0000256" key="3">
    <source>
        <dbReference type="SAM" id="MobiDB-lite"/>
    </source>
</evidence>
<dbReference type="InterPro" id="IPR012337">
    <property type="entry name" value="RNaseH-like_sf"/>
</dbReference>
<keyword evidence="1" id="KW-0269">Exonuclease</keyword>
<dbReference type="InterPro" id="IPR015943">
    <property type="entry name" value="WD40/YVTN_repeat-like_dom_sf"/>
</dbReference>
<feature type="region of interest" description="Disordered" evidence="3">
    <location>
        <begin position="45"/>
        <end position="76"/>
    </location>
</feature>
<evidence type="ECO:0000256" key="4">
    <source>
        <dbReference type="SAM" id="Phobius"/>
    </source>
</evidence>
<keyword evidence="4" id="KW-1133">Transmembrane helix</keyword>
<feature type="repeat" description="WD" evidence="2">
    <location>
        <begin position="740"/>
        <end position="772"/>
    </location>
</feature>
<feature type="domain" description="Exonuclease" evidence="5">
    <location>
        <begin position="413"/>
        <end position="574"/>
    </location>
</feature>
<evidence type="ECO:0000256" key="1">
    <source>
        <dbReference type="ARBA" id="ARBA00022839"/>
    </source>
</evidence>
<dbReference type="SMART" id="SM00320">
    <property type="entry name" value="WD40"/>
    <property type="match status" value="5"/>
</dbReference>
<keyword evidence="4" id="KW-0812">Transmembrane</keyword>
<keyword evidence="1" id="KW-0540">Nuclease</keyword>
<dbReference type="SUPFAM" id="SSF53098">
    <property type="entry name" value="Ribonuclease H-like"/>
    <property type="match status" value="1"/>
</dbReference>
<dbReference type="SUPFAM" id="SSF50978">
    <property type="entry name" value="WD40 repeat-like"/>
    <property type="match status" value="1"/>
</dbReference>
<gene>
    <name evidence="6" type="ORF">NQ317_013730</name>
</gene>
<reference evidence="6" key="1">
    <citation type="journal article" date="2023" name="Insect Mol. Biol.">
        <title>Genome sequencing provides insights into the evolution of gene families encoding plant cell wall-degrading enzymes in longhorned beetles.</title>
        <authorList>
            <person name="Shin N.R."/>
            <person name="Okamura Y."/>
            <person name="Kirsch R."/>
            <person name="Pauchet Y."/>
        </authorList>
    </citation>
    <scope>NUCLEOTIDE SEQUENCE</scope>
    <source>
        <strain evidence="6">MMC_N1</strain>
    </source>
</reference>
<dbReference type="SMART" id="SM00479">
    <property type="entry name" value="EXOIII"/>
    <property type="match status" value="1"/>
</dbReference>
<proteinExistence type="predicted"/>
<dbReference type="PANTHER" id="PTHR44321">
    <property type="entry name" value="TRANSDUCIN BETA-LIKE PROTEIN 2"/>
    <property type="match status" value="1"/>
</dbReference>
<keyword evidence="1" id="KW-0378">Hydrolase</keyword>
<dbReference type="Gene3D" id="3.30.420.10">
    <property type="entry name" value="Ribonuclease H-like superfamily/Ribonuclease H"/>
    <property type="match status" value="1"/>
</dbReference>
<dbReference type="InterPro" id="IPR042410">
    <property type="entry name" value="WBSCR13"/>
</dbReference>
<name>A0ABQ9JP20_9CUCU</name>
<dbReference type="InterPro" id="IPR034922">
    <property type="entry name" value="REX1-like_exo"/>
</dbReference>